<dbReference type="RefSeq" id="WP_008106792.1">
    <property type="nucleotide sequence ID" value="NZ_FOSD01000006.1"/>
</dbReference>
<dbReference type="Pfam" id="PF00106">
    <property type="entry name" value="adh_short"/>
    <property type="match status" value="1"/>
</dbReference>
<sequence>MTASALPVAIVTGGNSGIGLETVKLLAADHQVYAIGRNQQTLQALEQVTNVIPLALDITDFAAVAAFTATLDRVDVLVHSAAISILSTTFSATPELWQQHLNINVIAPAELTRLTLPALRASQGKVVFINSGSGTLALAGHVIYSASKFALTALAHALRTEESEHGVRVATVAPGPTDTPMNQASRARAGNHAPINPLEYLDAASVARAVRFIVDSPEDTQIADIVIRPRRDKVKR</sequence>
<dbReference type="NCBIfam" id="NF006073">
    <property type="entry name" value="PRK08219.1"/>
    <property type="match status" value="1"/>
</dbReference>
<reference evidence="3 4" key="1">
    <citation type="submission" date="2016-10" db="EMBL/GenBank/DDBJ databases">
        <authorList>
            <person name="Varghese N."/>
            <person name="Submissions S."/>
        </authorList>
    </citation>
    <scope>NUCLEOTIDE SEQUENCE [LARGE SCALE GENOMIC DNA]</scope>
    <source>
        <strain evidence="3 4">YR512</strain>
    </source>
</reference>
<organism evidence="3 4">
    <name type="scientific">Candidatus Pantoea symbiotica</name>
    <dbReference type="NCBI Taxonomy" id="1884370"/>
    <lineage>
        <taxon>Bacteria</taxon>
        <taxon>Pseudomonadati</taxon>
        <taxon>Pseudomonadota</taxon>
        <taxon>Gammaproteobacteria</taxon>
        <taxon>Enterobacterales</taxon>
        <taxon>Erwiniaceae</taxon>
        <taxon>Pantoea</taxon>
    </lineage>
</organism>
<comment type="caution">
    <text evidence="3">The sequence shown here is derived from an EMBL/GenBank/DDBJ whole genome shotgun (WGS) entry which is preliminary data.</text>
</comment>
<keyword evidence="2" id="KW-0560">Oxidoreductase</keyword>
<dbReference type="InterPro" id="IPR036291">
    <property type="entry name" value="NAD(P)-bd_dom_sf"/>
</dbReference>
<evidence type="ECO:0000256" key="2">
    <source>
        <dbReference type="ARBA" id="ARBA00023002"/>
    </source>
</evidence>
<accession>A0A1I3YD61</accession>
<evidence type="ECO:0000256" key="1">
    <source>
        <dbReference type="ARBA" id="ARBA00006484"/>
    </source>
</evidence>
<dbReference type="SUPFAM" id="SSF51735">
    <property type="entry name" value="NAD(P)-binding Rossmann-fold domains"/>
    <property type="match status" value="1"/>
</dbReference>
<dbReference type="PANTHER" id="PTHR44196:SF1">
    <property type="entry name" value="DEHYDROGENASE_REDUCTASE SDR FAMILY MEMBER 7B"/>
    <property type="match status" value="1"/>
</dbReference>
<dbReference type="PANTHER" id="PTHR44196">
    <property type="entry name" value="DEHYDROGENASE/REDUCTASE SDR FAMILY MEMBER 7B"/>
    <property type="match status" value="1"/>
</dbReference>
<gene>
    <name evidence="3" type="ORF">SAMN05518863_1069</name>
</gene>
<dbReference type="PROSITE" id="PS00061">
    <property type="entry name" value="ADH_SHORT"/>
    <property type="match status" value="1"/>
</dbReference>
<dbReference type="InterPro" id="IPR002347">
    <property type="entry name" value="SDR_fam"/>
</dbReference>
<protein>
    <submittedName>
        <fullName evidence="3">NADP-dependent 3-hydroxy acid dehydrogenase YdfG</fullName>
    </submittedName>
</protein>
<keyword evidence="4" id="KW-1185">Reference proteome</keyword>
<dbReference type="Proteomes" id="UP000198841">
    <property type="component" value="Unassembled WGS sequence"/>
</dbReference>
<dbReference type="Gene3D" id="3.40.50.720">
    <property type="entry name" value="NAD(P)-binding Rossmann-like Domain"/>
    <property type="match status" value="1"/>
</dbReference>
<dbReference type="PRINTS" id="PR00081">
    <property type="entry name" value="GDHRDH"/>
</dbReference>
<dbReference type="InterPro" id="IPR020904">
    <property type="entry name" value="Sc_DH/Rdtase_CS"/>
</dbReference>
<proteinExistence type="inferred from homology"/>
<evidence type="ECO:0000313" key="3">
    <source>
        <dbReference type="EMBL" id="SFK29710.1"/>
    </source>
</evidence>
<comment type="similarity">
    <text evidence="1">Belongs to the short-chain dehydrogenases/reductases (SDR) family.</text>
</comment>
<name>A0A1I3YD61_9GAMM</name>
<evidence type="ECO:0000313" key="4">
    <source>
        <dbReference type="Proteomes" id="UP000198841"/>
    </source>
</evidence>
<dbReference type="EMBL" id="FOSD01000006">
    <property type="protein sequence ID" value="SFK29710.1"/>
    <property type="molecule type" value="Genomic_DNA"/>
</dbReference>